<reference evidence="1" key="2">
    <citation type="submission" date="2023-05" db="EMBL/GenBank/DDBJ databases">
        <authorList>
            <consortium name="Lawrence Berkeley National Laboratory"/>
            <person name="Steindorff A."/>
            <person name="Hensen N."/>
            <person name="Bonometti L."/>
            <person name="Westerberg I."/>
            <person name="Brannstrom I.O."/>
            <person name="Guillou S."/>
            <person name="Cros-Aarteil S."/>
            <person name="Calhoun S."/>
            <person name="Haridas S."/>
            <person name="Kuo A."/>
            <person name="Mondo S."/>
            <person name="Pangilinan J."/>
            <person name="Riley R."/>
            <person name="Labutti K."/>
            <person name="Andreopoulos B."/>
            <person name="Lipzen A."/>
            <person name="Chen C."/>
            <person name="Yanf M."/>
            <person name="Daum C."/>
            <person name="Ng V."/>
            <person name="Clum A."/>
            <person name="Ohm R."/>
            <person name="Martin F."/>
            <person name="Silar P."/>
            <person name="Natvig D."/>
            <person name="Lalanne C."/>
            <person name="Gautier V."/>
            <person name="Ament-Velasquez S.L."/>
            <person name="Kruys A."/>
            <person name="Hutchinson M.I."/>
            <person name="Powell A.J."/>
            <person name="Barry K."/>
            <person name="Miller A.N."/>
            <person name="Grigoriev I.V."/>
            <person name="Debuchy R."/>
            <person name="Gladieux P."/>
            <person name="Thoren M.H."/>
            <person name="Johannesson H."/>
        </authorList>
    </citation>
    <scope>NUCLEOTIDE SEQUENCE</scope>
    <source>
        <strain evidence="1">CBS 315.58</strain>
    </source>
</reference>
<gene>
    <name evidence="1" type="ORF">QBC40DRAFT_348144</name>
</gene>
<comment type="caution">
    <text evidence="1">The sequence shown here is derived from an EMBL/GenBank/DDBJ whole genome shotgun (WGS) entry which is preliminary data.</text>
</comment>
<accession>A0AAN6XKB2</accession>
<proteinExistence type="predicted"/>
<dbReference type="AlphaFoldDB" id="A0AAN6XKB2"/>
<evidence type="ECO:0000313" key="1">
    <source>
        <dbReference type="EMBL" id="KAK4201136.1"/>
    </source>
</evidence>
<protein>
    <submittedName>
        <fullName evidence="1">Uncharacterized protein</fullName>
    </submittedName>
</protein>
<sequence length="262" mass="28536">MPACADLTTDPPNGEASRTLFDRSTNLSHPSQAYNGHRFGPESKHRQIPAVWCPGIQVGLAPLAIGSKFRRLTYVYCSRTLCACFDAYVLYSWGATVQLKPNLLVTPNQVDADKIRHKRGIYDVGPSDPLSTKMGWKVRGHMCHQIEPRAMGYYMAVSRTDVSFQWLGFQLASIGSGRGVTTIAVETCSPHFEVMGTVCALLGRICLEVSRNSVGTRGLNRDTMPPASTCLSTGALKLSHSQTLPHSLSISTHDLEGPSSLV</sequence>
<name>A0AAN6XKB2_9PEZI</name>
<keyword evidence="2" id="KW-1185">Reference proteome</keyword>
<reference evidence="1" key="1">
    <citation type="journal article" date="2023" name="Mol. Phylogenet. Evol.">
        <title>Genome-scale phylogeny and comparative genomics of the fungal order Sordariales.</title>
        <authorList>
            <person name="Hensen N."/>
            <person name="Bonometti L."/>
            <person name="Westerberg I."/>
            <person name="Brannstrom I.O."/>
            <person name="Guillou S."/>
            <person name="Cros-Aarteil S."/>
            <person name="Calhoun S."/>
            <person name="Haridas S."/>
            <person name="Kuo A."/>
            <person name="Mondo S."/>
            <person name="Pangilinan J."/>
            <person name="Riley R."/>
            <person name="LaButti K."/>
            <person name="Andreopoulos B."/>
            <person name="Lipzen A."/>
            <person name="Chen C."/>
            <person name="Yan M."/>
            <person name="Daum C."/>
            <person name="Ng V."/>
            <person name="Clum A."/>
            <person name="Steindorff A."/>
            <person name="Ohm R.A."/>
            <person name="Martin F."/>
            <person name="Silar P."/>
            <person name="Natvig D.O."/>
            <person name="Lalanne C."/>
            <person name="Gautier V."/>
            <person name="Ament-Velasquez S.L."/>
            <person name="Kruys A."/>
            <person name="Hutchinson M.I."/>
            <person name="Powell A.J."/>
            <person name="Barry K."/>
            <person name="Miller A.N."/>
            <person name="Grigoriev I.V."/>
            <person name="Debuchy R."/>
            <person name="Gladieux P."/>
            <person name="Hiltunen Thoren M."/>
            <person name="Johannesson H."/>
        </authorList>
    </citation>
    <scope>NUCLEOTIDE SEQUENCE</scope>
    <source>
        <strain evidence="1">CBS 315.58</strain>
    </source>
</reference>
<organism evidence="1 2">
    <name type="scientific">Triangularia verruculosa</name>
    <dbReference type="NCBI Taxonomy" id="2587418"/>
    <lineage>
        <taxon>Eukaryota</taxon>
        <taxon>Fungi</taxon>
        <taxon>Dikarya</taxon>
        <taxon>Ascomycota</taxon>
        <taxon>Pezizomycotina</taxon>
        <taxon>Sordariomycetes</taxon>
        <taxon>Sordariomycetidae</taxon>
        <taxon>Sordariales</taxon>
        <taxon>Podosporaceae</taxon>
        <taxon>Triangularia</taxon>
    </lineage>
</organism>
<evidence type="ECO:0000313" key="2">
    <source>
        <dbReference type="Proteomes" id="UP001303160"/>
    </source>
</evidence>
<dbReference type="EMBL" id="MU863911">
    <property type="protein sequence ID" value="KAK4201136.1"/>
    <property type="molecule type" value="Genomic_DNA"/>
</dbReference>
<dbReference type="Proteomes" id="UP001303160">
    <property type="component" value="Unassembled WGS sequence"/>
</dbReference>